<organism evidence="1 2">
    <name type="scientific">Meloidogyne enterolobii</name>
    <name type="common">Root-knot nematode worm</name>
    <name type="synonym">Meloidogyne mayaguensis</name>
    <dbReference type="NCBI Taxonomy" id="390850"/>
    <lineage>
        <taxon>Eukaryota</taxon>
        <taxon>Metazoa</taxon>
        <taxon>Ecdysozoa</taxon>
        <taxon>Nematoda</taxon>
        <taxon>Chromadorea</taxon>
        <taxon>Rhabditida</taxon>
        <taxon>Tylenchina</taxon>
        <taxon>Tylenchomorpha</taxon>
        <taxon>Tylenchoidea</taxon>
        <taxon>Meloidogynidae</taxon>
        <taxon>Meloidogyninae</taxon>
        <taxon>Meloidogyne</taxon>
    </lineage>
</organism>
<evidence type="ECO:0000313" key="2">
    <source>
        <dbReference type="Proteomes" id="UP001497535"/>
    </source>
</evidence>
<evidence type="ECO:0000313" key="1">
    <source>
        <dbReference type="EMBL" id="CAK5042995.1"/>
    </source>
</evidence>
<dbReference type="Proteomes" id="UP001497535">
    <property type="component" value="Unassembled WGS sequence"/>
</dbReference>
<comment type="caution">
    <text evidence="1">The sequence shown here is derived from an EMBL/GenBank/DDBJ whole genome shotgun (WGS) entry which is preliminary data.</text>
</comment>
<gene>
    <name evidence="1" type="ORF">MENTE1834_LOCUS11022</name>
</gene>
<proteinExistence type="predicted"/>
<dbReference type="EMBL" id="CAVMJV010000010">
    <property type="protein sequence ID" value="CAK5042995.1"/>
    <property type="molecule type" value="Genomic_DNA"/>
</dbReference>
<keyword evidence="2" id="KW-1185">Reference proteome</keyword>
<sequence>MNVYTGNLFNNHPETKFVALIFPLFVDGSYEFYMDEDGITKERVKIVEPNF</sequence>
<name>A0ACB0YE48_MELEN</name>
<protein>
    <submittedName>
        <fullName evidence="1">Uncharacterized protein</fullName>
    </submittedName>
</protein>
<accession>A0ACB0YE48</accession>
<reference evidence="1" key="1">
    <citation type="submission" date="2023-11" db="EMBL/GenBank/DDBJ databases">
        <authorList>
            <person name="Poullet M."/>
        </authorList>
    </citation>
    <scope>NUCLEOTIDE SEQUENCE</scope>
    <source>
        <strain evidence="1">E1834</strain>
    </source>
</reference>